<keyword evidence="3" id="KW-1185">Reference proteome</keyword>
<organism evidence="2 3">
    <name type="scientific">Spirodela intermedia</name>
    <name type="common">Intermediate duckweed</name>
    <dbReference type="NCBI Taxonomy" id="51605"/>
    <lineage>
        <taxon>Eukaryota</taxon>
        <taxon>Viridiplantae</taxon>
        <taxon>Streptophyta</taxon>
        <taxon>Embryophyta</taxon>
        <taxon>Tracheophyta</taxon>
        <taxon>Spermatophyta</taxon>
        <taxon>Magnoliopsida</taxon>
        <taxon>Liliopsida</taxon>
        <taxon>Araceae</taxon>
        <taxon>Lemnoideae</taxon>
        <taxon>Spirodela</taxon>
    </lineage>
</organism>
<sequence>MGNMAPKISDAHFFEALEADNKNFRADQRRMQFQLTVCTRLEALEKKEQPHLQPTSSYRPAQPESQHEVPPL</sequence>
<name>A0A7I8LGJ3_SPIIN</name>
<protein>
    <submittedName>
        <fullName evidence="2">Uncharacterized protein</fullName>
    </submittedName>
</protein>
<evidence type="ECO:0000313" key="2">
    <source>
        <dbReference type="EMBL" id="CAA7408385.1"/>
    </source>
</evidence>
<evidence type="ECO:0000256" key="1">
    <source>
        <dbReference type="SAM" id="MobiDB-lite"/>
    </source>
</evidence>
<gene>
    <name evidence="2" type="ORF">SI8410_15019063</name>
</gene>
<reference evidence="2" key="1">
    <citation type="submission" date="2020-02" db="EMBL/GenBank/DDBJ databases">
        <authorList>
            <person name="Scholz U."/>
            <person name="Mascher M."/>
            <person name="Fiebig A."/>
        </authorList>
    </citation>
    <scope>NUCLEOTIDE SEQUENCE</scope>
</reference>
<dbReference type="EMBL" id="LR746278">
    <property type="protein sequence ID" value="CAA7408385.1"/>
    <property type="molecule type" value="Genomic_DNA"/>
</dbReference>
<dbReference type="Proteomes" id="UP000663760">
    <property type="component" value="Chromosome 15"/>
</dbReference>
<proteinExistence type="predicted"/>
<accession>A0A7I8LGJ3</accession>
<feature type="region of interest" description="Disordered" evidence="1">
    <location>
        <begin position="45"/>
        <end position="72"/>
    </location>
</feature>
<evidence type="ECO:0000313" key="3">
    <source>
        <dbReference type="Proteomes" id="UP000663760"/>
    </source>
</evidence>
<dbReference type="AlphaFoldDB" id="A0A7I8LGJ3"/>